<reference evidence="1" key="1">
    <citation type="submission" date="2022-11" db="EMBL/GenBank/DDBJ databases">
        <title>Chromosome-level genome of Pogonophryne albipinna.</title>
        <authorList>
            <person name="Jo E."/>
        </authorList>
    </citation>
    <scope>NUCLEOTIDE SEQUENCE</scope>
    <source>
        <strain evidence="1">SGF0006</strain>
        <tissue evidence="1">Muscle</tissue>
    </source>
</reference>
<name>A0AAD6AC07_9TELE</name>
<evidence type="ECO:0000313" key="1">
    <source>
        <dbReference type="EMBL" id="KAJ4922385.1"/>
    </source>
</evidence>
<dbReference type="EMBL" id="JAPTMU010000072">
    <property type="protein sequence ID" value="KAJ4922385.1"/>
    <property type="molecule type" value="Genomic_DNA"/>
</dbReference>
<evidence type="ECO:0000313" key="2">
    <source>
        <dbReference type="Proteomes" id="UP001219934"/>
    </source>
</evidence>
<organism evidence="1 2">
    <name type="scientific">Pogonophryne albipinna</name>
    <dbReference type="NCBI Taxonomy" id="1090488"/>
    <lineage>
        <taxon>Eukaryota</taxon>
        <taxon>Metazoa</taxon>
        <taxon>Chordata</taxon>
        <taxon>Craniata</taxon>
        <taxon>Vertebrata</taxon>
        <taxon>Euteleostomi</taxon>
        <taxon>Actinopterygii</taxon>
        <taxon>Neopterygii</taxon>
        <taxon>Teleostei</taxon>
        <taxon>Neoteleostei</taxon>
        <taxon>Acanthomorphata</taxon>
        <taxon>Eupercaria</taxon>
        <taxon>Perciformes</taxon>
        <taxon>Notothenioidei</taxon>
        <taxon>Pogonophryne</taxon>
    </lineage>
</organism>
<protein>
    <submittedName>
        <fullName evidence="1">Uncharacterized protein</fullName>
    </submittedName>
</protein>
<keyword evidence="2" id="KW-1185">Reference proteome</keyword>
<accession>A0AAD6AC07</accession>
<dbReference type="AlphaFoldDB" id="A0AAD6AC07"/>
<gene>
    <name evidence="1" type="ORF">JOQ06_014222</name>
</gene>
<comment type="caution">
    <text evidence="1">The sequence shown here is derived from an EMBL/GenBank/DDBJ whole genome shotgun (WGS) entry which is preliminary data.</text>
</comment>
<dbReference type="Proteomes" id="UP001219934">
    <property type="component" value="Unassembled WGS sequence"/>
</dbReference>
<proteinExistence type="predicted"/>
<sequence length="87" mass="10072">MKDILRELQSLSLKLQRREMTLVDSSVHIKQTINVLTAMKTTGGGDQRRRLNRASHRAFLRTAYRSQAWSRRSKLLISAFGLESRKT</sequence>